<dbReference type="FunFam" id="3.40.50.970:FF:000022">
    <property type="entry name" value="2-oxoglutarate ferredoxin oxidoreductase alpha subunit"/>
    <property type="match status" value="1"/>
</dbReference>
<dbReference type="InterPro" id="IPR009014">
    <property type="entry name" value="Transketo_C/PFOR_II"/>
</dbReference>
<evidence type="ECO:0000259" key="2">
    <source>
        <dbReference type="Pfam" id="PF01855"/>
    </source>
</evidence>
<reference evidence="4 5" key="1">
    <citation type="journal article" date="2017" name="ISME J.">
        <title>Potential for microbial H2 and metal transformations associated with novel bacteria and archaea in deep terrestrial subsurface sediments.</title>
        <authorList>
            <person name="Hernsdorf A.W."/>
            <person name="Amano Y."/>
            <person name="Miyakawa K."/>
            <person name="Ise K."/>
            <person name="Suzuki Y."/>
            <person name="Anantharaman K."/>
            <person name="Probst A."/>
            <person name="Burstein D."/>
            <person name="Thomas B.C."/>
            <person name="Banfield J.F."/>
        </authorList>
    </citation>
    <scope>NUCLEOTIDE SEQUENCE [LARGE SCALE GENOMIC DNA]</scope>
    <source>
        <strain evidence="4">HGW-Wallbacteria-1</strain>
    </source>
</reference>
<protein>
    <submittedName>
        <fullName evidence="4">2-oxoglutarate synthase subunit alpha</fullName>
        <ecNumber evidence="4">1.2.7.3</ecNumber>
    </submittedName>
</protein>
<sequence length="385" mass="42865">MSDFVFMQGNEAAARGALAAGVRFFAGYPITPSSEVAEIMARELPKLGGSFIQMEDEIASMGAIIGASLTGSKSMTATSGPGFSLKQENLGYAIITETPCVIVNVQRGGPSTGLPTKTSQSDIMQARWGTHGDHPIIAIYPSTVRDVYHEIIRAVGLSERFRIPVIFLMDETLGHMRESFSLPKQYRITDRERTSVDPSKAIFHPYLQNDNGTLPMSDFGDGHRFHVSGLIHDESGFPVTNAPEVAEKMIKRIHSKIYDYVNEIWLNKEYAMEDAEYVVVACGSTARSAKDAVIRARKIGLKVGLFQPITIWPFPYPRLKEISRCDHVKAFIVPEMNMGQMAGEVARCTVERTRLYPLNRVDGELITPEQILNLVKEVDHHENRY</sequence>
<comment type="caution">
    <text evidence="4">The sequence shown here is derived from an EMBL/GenBank/DDBJ whole genome shotgun (WGS) entry which is preliminary data.</text>
</comment>
<dbReference type="GO" id="GO:0047553">
    <property type="term" value="F:2-oxoglutarate synthase activity"/>
    <property type="evidence" value="ECO:0007669"/>
    <property type="project" value="UniProtKB-EC"/>
</dbReference>
<dbReference type="CDD" id="cd07034">
    <property type="entry name" value="TPP_PYR_PFOR_IOR-alpha_like"/>
    <property type="match status" value="1"/>
</dbReference>
<dbReference type="NCBIfam" id="NF006412">
    <property type="entry name" value="PRK08659.1"/>
    <property type="match status" value="1"/>
</dbReference>
<dbReference type="Pfam" id="PF17147">
    <property type="entry name" value="PFOR_II"/>
    <property type="match status" value="1"/>
</dbReference>
<evidence type="ECO:0000313" key="4">
    <source>
        <dbReference type="EMBL" id="PKK88163.1"/>
    </source>
</evidence>
<dbReference type="Pfam" id="PF01855">
    <property type="entry name" value="POR_N"/>
    <property type="match status" value="1"/>
</dbReference>
<feature type="domain" description="Pyruvate flavodoxin/ferredoxin oxidoreductase pyrimidine binding" evidence="2">
    <location>
        <begin position="16"/>
        <end position="250"/>
    </location>
</feature>
<accession>A0A2N1PIJ4</accession>
<feature type="domain" description="Pyruvate:ferredoxin oxidoreductase core" evidence="3">
    <location>
        <begin position="275"/>
        <end position="371"/>
    </location>
</feature>
<gene>
    <name evidence="4" type="ORF">CVV64_20005</name>
</gene>
<dbReference type="SUPFAM" id="SSF52518">
    <property type="entry name" value="Thiamin diphosphate-binding fold (THDP-binding)"/>
    <property type="match status" value="1"/>
</dbReference>
<evidence type="ECO:0000313" key="5">
    <source>
        <dbReference type="Proteomes" id="UP000233256"/>
    </source>
</evidence>
<dbReference type="InterPro" id="IPR002880">
    <property type="entry name" value="Pyrv_Fd/Flavodoxin_OxRdtase_N"/>
</dbReference>
<proteinExistence type="predicted"/>
<dbReference type="EC" id="1.2.7.3" evidence="4"/>
<dbReference type="AlphaFoldDB" id="A0A2N1PIJ4"/>
<organism evidence="4 5">
    <name type="scientific">Candidatus Wallbacteria bacterium HGW-Wallbacteria-1</name>
    <dbReference type="NCBI Taxonomy" id="2013854"/>
    <lineage>
        <taxon>Bacteria</taxon>
        <taxon>Candidatus Walliibacteriota</taxon>
    </lineage>
</organism>
<dbReference type="Gene3D" id="3.40.50.970">
    <property type="match status" value="1"/>
</dbReference>
<dbReference type="SUPFAM" id="SSF52922">
    <property type="entry name" value="TK C-terminal domain-like"/>
    <property type="match status" value="1"/>
</dbReference>
<dbReference type="InterPro" id="IPR033412">
    <property type="entry name" value="PFOR_II"/>
</dbReference>
<dbReference type="InterPro" id="IPR029061">
    <property type="entry name" value="THDP-binding"/>
</dbReference>
<evidence type="ECO:0000256" key="1">
    <source>
        <dbReference type="ARBA" id="ARBA00023002"/>
    </source>
</evidence>
<dbReference type="PANTHER" id="PTHR43088">
    <property type="entry name" value="SUBUNIT OF PYRUVATE:FLAVODOXIN OXIDOREDUCTASE-RELATED"/>
    <property type="match status" value="1"/>
</dbReference>
<dbReference type="PANTHER" id="PTHR43088:SF1">
    <property type="entry name" value="SUBUNIT OF PYRUVATE:FLAVODOXIN OXIDOREDUCTASE"/>
    <property type="match status" value="1"/>
</dbReference>
<dbReference type="InterPro" id="IPR052368">
    <property type="entry name" value="2-oxoacid_oxidoreductase"/>
</dbReference>
<dbReference type="Proteomes" id="UP000233256">
    <property type="component" value="Unassembled WGS sequence"/>
</dbReference>
<dbReference type="EMBL" id="PGXC01000061">
    <property type="protein sequence ID" value="PKK88163.1"/>
    <property type="molecule type" value="Genomic_DNA"/>
</dbReference>
<evidence type="ECO:0000259" key="3">
    <source>
        <dbReference type="Pfam" id="PF17147"/>
    </source>
</evidence>
<dbReference type="Gene3D" id="3.40.50.920">
    <property type="match status" value="1"/>
</dbReference>
<name>A0A2N1PIJ4_9BACT</name>
<keyword evidence="1 4" id="KW-0560">Oxidoreductase</keyword>